<dbReference type="OrthoDB" id="10051448at2759"/>
<reference evidence="2" key="1">
    <citation type="submission" date="2025-08" db="UniProtKB">
        <authorList>
            <consortium name="RefSeq"/>
        </authorList>
    </citation>
    <scope>IDENTIFICATION</scope>
    <source>
        <tissue evidence="2">Tentacle</tissue>
    </source>
</reference>
<evidence type="ECO:0000313" key="1">
    <source>
        <dbReference type="Proteomes" id="UP000515163"/>
    </source>
</evidence>
<sequence length="402" mass="46793">MLEERSVCLHPSYIECLAPILTAQKQWFAVASEMADGKVRELLKGDIFKVFEGGAKEVRKQNLVYEDGCTVNPEWFSSKTKDIVPADIKVKDRRHFIFALENQLDQLCSAKNWYLDGTFKLVSKPFTQFVTINVFVRAGECIKQVPLVCVVMSGKKERITKRFSTKRCIYYPTFQRQRKWSLGFEKAMCLEVKAVLPGVKVQGCVFHWTQALWRKVQALGLAIAYKKDDGTYKFVRRLMALPFLPRHKIVDKASFHFRLLAEETTEGLQALTGYIQEKWIESTVFPQENWSVYGQVHTNNDLQGYHNAQNRRASGKVHLPFYMLVQFLYKESNLVGLQIKLVSEEKRKRIQRKKYRNLQCKVLKLWEDYSKNERSPAQLLKACSVFERTNSWPLNLIVGFFC</sequence>
<dbReference type="PANTHER" id="PTHR47160">
    <property type="entry name" value="PUTATIVE-RELATED"/>
    <property type="match status" value="1"/>
</dbReference>
<dbReference type="KEGG" id="aten:116304498"/>
<gene>
    <name evidence="2" type="primary">LOC116304498</name>
</gene>
<proteinExistence type="predicted"/>
<keyword evidence="1" id="KW-1185">Reference proteome</keyword>
<name>A0A6P8IVE2_ACTTE</name>
<dbReference type="Proteomes" id="UP000515163">
    <property type="component" value="Unplaced"/>
</dbReference>
<dbReference type="InParanoid" id="A0A6P8IVE2"/>
<dbReference type="AlphaFoldDB" id="A0A6P8IVE2"/>
<dbReference type="PANTHER" id="PTHR47160:SF10">
    <property type="entry name" value="MULE TRANSPOSASE DOMAIN-CONTAINING PROTEIN"/>
    <property type="match status" value="1"/>
</dbReference>
<protein>
    <submittedName>
        <fullName evidence="2">Uncharacterized protein LOC116304498</fullName>
    </submittedName>
</protein>
<organism evidence="1 2">
    <name type="scientific">Actinia tenebrosa</name>
    <name type="common">Australian red waratah sea anemone</name>
    <dbReference type="NCBI Taxonomy" id="6105"/>
    <lineage>
        <taxon>Eukaryota</taxon>
        <taxon>Metazoa</taxon>
        <taxon>Cnidaria</taxon>
        <taxon>Anthozoa</taxon>
        <taxon>Hexacorallia</taxon>
        <taxon>Actiniaria</taxon>
        <taxon>Actiniidae</taxon>
        <taxon>Actinia</taxon>
    </lineage>
</organism>
<dbReference type="GeneID" id="116304498"/>
<accession>A0A6P8IVE2</accession>
<evidence type="ECO:0000313" key="2">
    <source>
        <dbReference type="RefSeq" id="XP_031570100.1"/>
    </source>
</evidence>
<dbReference type="RefSeq" id="XP_031570100.1">
    <property type="nucleotide sequence ID" value="XM_031714240.1"/>
</dbReference>